<gene>
    <name evidence="2" type="ORF">E4Q23_12235</name>
</gene>
<proteinExistence type="predicted"/>
<keyword evidence="3" id="KW-1185">Reference proteome</keyword>
<sequence length="187" mass="20991">MPLDSTYFKSAINAAAARAYQMATRFGLSHADREDLHQELLLDLLERAEQFDPDKGSAGTFTGMLSKHRASEFLYRLTKDRWRLSFCSGNEPDEGATDPLDALADTDAVLPQWGEVTNGFDELHFARDLDHALSRMDDEQRALFSLLLEHQDTPSACEASSVSSATFYRRLTDLKMHLRMFGIKAAA</sequence>
<name>A0ABX1TVY9_9PROT</name>
<feature type="domain" description="RNA polymerase sigma-70 region 2" evidence="1">
    <location>
        <begin position="17"/>
        <end position="74"/>
    </location>
</feature>
<evidence type="ECO:0000259" key="1">
    <source>
        <dbReference type="Pfam" id="PF04542"/>
    </source>
</evidence>
<evidence type="ECO:0000313" key="3">
    <source>
        <dbReference type="Proteomes" id="UP000749010"/>
    </source>
</evidence>
<dbReference type="InterPro" id="IPR007627">
    <property type="entry name" value="RNA_pol_sigma70_r2"/>
</dbReference>
<reference evidence="2 3" key="1">
    <citation type="submission" date="2019-03" db="EMBL/GenBank/DDBJ databases">
        <title>Metabolic reconstructions from genomes of highly enriched 'Candidatus Accumulibacter' and 'Candidatus Competibacter' bioreactor populations.</title>
        <authorList>
            <person name="Annavajhala M.K."/>
            <person name="Welles L."/>
            <person name="Abbas B."/>
            <person name="Sorokin D."/>
            <person name="Park H."/>
            <person name="Van Loosdrecht M."/>
            <person name="Chandran K."/>
        </authorList>
    </citation>
    <scope>NUCLEOTIDE SEQUENCE [LARGE SCALE GENOMIC DNA]</scope>
    <source>
        <strain evidence="2 3">SBR_S</strain>
    </source>
</reference>
<dbReference type="RefSeq" id="WP_169066910.1">
    <property type="nucleotide sequence ID" value="NZ_SPMY01000033.1"/>
</dbReference>
<protein>
    <recommendedName>
        <fullName evidence="1">RNA polymerase sigma-70 region 2 domain-containing protein</fullName>
    </recommendedName>
</protein>
<dbReference type="Pfam" id="PF04542">
    <property type="entry name" value="Sigma70_r2"/>
    <property type="match status" value="1"/>
</dbReference>
<dbReference type="Gene3D" id="1.10.1740.10">
    <property type="match status" value="1"/>
</dbReference>
<accession>A0ABX1TVY9</accession>
<dbReference type="InterPro" id="IPR013325">
    <property type="entry name" value="RNA_pol_sigma_r2"/>
</dbReference>
<dbReference type="Proteomes" id="UP000749010">
    <property type="component" value="Unassembled WGS sequence"/>
</dbReference>
<dbReference type="EMBL" id="SPMY01000033">
    <property type="protein sequence ID" value="NMQ28452.1"/>
    <property type="molecule type" value="Genomic_DNA"/>
</dbReference>
<comment type="caution">
    <text evidence="2">The sequence shown here is derived from an EMBL/GenBank/DDBJ whole genome shotgun (WGS) entry which is preliminary data.</text>
</comment>
<organism evidence="2 3">
    <name type="scientific">Candidatus Accumulibacter phosphatis</name>
    <dbReference type="NCBI Taxonomy" id="327160"/>
    <lineage>
        <taxon>Bacteria</taxon>
        <taxon>Pseudomonadati</taxon>
        <taxon>Pseudomonadota</taxon>
        <taxon>Betaproteobacteria</taxon>
        <taxon>Candidatus Accumulibacter</taxon>
    </lineage>
</organism>
<dbReference type="SUPFAM" id="SSF88946">
    <property type="entry name" value="Sigma2 domain of RNA polymerase sigma factors"/>
    <property type="match status" value="1"/>
</dbReference>
<evidence type="ECO:0000313" key="2">
    <source>
        <dbReference type="EMBL" id="NMQ28452.1"/>
    </source>
</evidence>